<dbReference type="Pfam" id="PF00005">
    <property type="entry name" value="ABC_tran"/>
    <property type="match status" value="1"/>
</dbReference>
<evidence type="ECO:0000256" key="3">
    <source>
        <dbReference type="ARBA" id="ARBA00022840"/>
    </source>
</evidence>
<accession>A0A2N0ZBY3</accession>
<dbReference type="GO" id="GO:0005524">
    <property type="term" value="F:ATP binding"/>
    <property type="evidence" value="ECO:0007669"/>
    <property type="project" value="UniProtKB-KW"/>
</dbReference>
<dbReference type="FunFam" id="3.40.50.300:FF:001548">
    <property type="entry name" value="ABC efflux transporter ATP-binding protein"/>
    <property type="match status" value="1"/>
</dbReference>
<sequence>MEIVISLNQITKQFKKQTAVNNISTVIHKGELVAILGPNGAGKSTTLLMMLGLIEPTNGEITLMGDHPKHKRNRERIGAMLQEVSMIDALTVMEVIQLFRSYYPQPMAFEQLISITGLQEEDLKKRADKLSGGQKRRLSFALALAGDPEIIFFDEPTVGMDTSARRNFWRTVEEMNKKGKTVIFTTHYLQEADDVAKRIILFNQGKIIADGAPIDIKRKLTASSVSFAANDFISLEMLATIAYVMKVVEKDGRVFLETDHTDEVLEEIFARKIKVKDINIHHGRLDEAFEQLTRRGGEFVESSLDAV</sequence>
<protein>
    <submittedName>
        <fullName evidence="5">ABC transporter ATP-binding protein</fullName>
    </submittedName>
</protein>
<dbReference type="RefSeq" id="WP_066196583.1">
    <property type="nucleotide sequence ID" value="NZ_JARMMB010000042.1"/>
</dbReference>
<evidence type="ECO:0000256" key="1">
    <source>
        <dbReference type="ARBA" id="ARBA00022448"/>
    </source>
</evidence>
<dbReference type="PANTHER" id="PTHR42711:SF17">
    <property type="entry name" value="ABC TRANSPORTER ATP-BINDING PROTEIN"/>
    <property type="match status" value="1"/>
</dbReference>
<dbReference type="AlphaFoldDB" id="A0A2N0ZBY3"/>
<dbReference type="SUPFAM" id="SSF52540">
    <property type="entry name" value="P-loop containing nucleoside triphosphate hydrolases"/>
    <property type="match status" value="1"/>
</dbReference>
<gene>
    <name evidence="5" type="ORF">CWS20_21350</name>
</gene>
<dbReference type="InterPro" id="IPR003593">
    <property type="entry name" value="AAA+_ATPase"/>
</dbReference>
<comment type="caution">
    <text evidence="5">The sequence shown here is derived from an EMBL/GenBank/DDBJ whole genome shotgun (WGS) entry which is preliminary data.</text>
</comment>
<keyword evidence="2" id="KW-0547">Nucleotide-binding</keyword>
<dbReference type="EMBL" id="PISD01000053">
    <property type="protein sequence ID" value="PKG26994.1"/>
    <property type="molecule type" value="Genomic_DNA"/>
</dbReference>
<dbReference type="PANTHER" id="PTHR42711">
    <property type="entry name" value="ABC TRANSPORTER ATP-BINDING PROTEIN"/>
    <property type="match status" value="1"/>
</dbReference>
<reference evidence="5 6" key="1">
    <citation type="journal article" date="2010" name="Int. J. Syst. Evol. Microbiol.">
        <title>Bacillus horneckiae sp. nov., isolated from a spacecraft-assembly clean room.</title>
        <authorList>
            <person name="Vaishampayan P."/>
            <person name="Probst A."/>
            <person name="Krishnamurthi S."/>
            <person name="Ghosh S."/>
            <person name="Osman S."/>
            <person name="McDowall A."/>
            <person name="Ruckmani A."/>
            <person name="Mayilraj S."/>
            <person name="Venkateswaran K."/>
        </authorList>
    </citation>
    <scope>NUCLEOTIDE SEQUENCE [LARGE SCALE GENOMIC DNA]</scope>
    <source>
        <strain evidence="6">1PO1SC</strain>
    </source>
</reference>
<dbReference type="InterPro" id="IPR003439">
    <property type="entry name" value="ABC_transporter-like_ATP-bd"/>
</dbReference>
<dbReference type="CDD" id="cd03230">
    <property type="entry name" value="ABC_DR_subfamily_A"/>
    <property type="match status" value="1"/>
</dbReference>
<dbReference type="InterPro" id="IPR027417">
    <property type="entry name" value="P-loop_NTPase"/>
</dbReference>
<dbReference type="PROSITE" id="PS50893">
    <property type="entry name" value="ABC_TRANSPORTER_2"/>
    <property type="match status" value="1"/>
</dbReference>
<evidence type="ECO:0000313" key="6">
    <source>
        <dbReference type="Proteomes" id="UP000233343"/>
    </source>
</evidence>
<dbReference type="InterPro" id="IPR050763">
    <property type="entry name" value="ABC_transporter_ATP-binding"/>
</dbReference>
<keyword evidence="6" id="KW-1185">Reference proteome</keyword>
<organism evidence="5 6">
    <name type="scientific">Cytobacillus horneckiae</name>
    <dbReference type="NCBI Taxonomy" id="549687"/>
    <lineage>
        <taxon>Bacteria</taxon>
        <taxon>Bacillati</taxon>
        <taxon>Bacillota</taxon>
        <taxon>Bacilli</taxon>
        <taxon>Bacillales</taxon>
        <taxon>Bacillaceae</taxon>
        <taxon>Cytobacillus</taxon>
    </lineage>
</organism>
<dbReference type="SMART" id="SM00382">
    <property type="entry name" value="AAA"/>
    <property type="match status" value="1"/>
</dbReference>
<dbReference type="PROSITE" id="PS00211">
    <property type="entry name" value="ABC_TRANSPORTER_1"/>
    <property type="match status" value="1"/>
</dbReference>
<feature type="domain" description="ABC transporter" evidence="4">
    <location>
        <begin position="5"/>
        <end position="229"/>
    </location>
</feature>
<keyword evidence="1" id="KW-0813">Transport</keyword>
<evidence type="ECO:0000313" key="5">
    <source>
        <dbReference type="EMBL" id="PKG26994.1"/>
    </source>
</evidence>
<proteinExistence type="predicted"/>
<dbReference type="GO" id="GO:0016887">
    <property type="term" value="F:ATP hydrolysis activity"/>
    <property type="evidence" value="ECO:0007669"/>
    <property type="project" value="InterPro"/>
</dbReference>
<dbReference type="Proteomes" id="UP000233343">
    <property type="component" value="Unassembled WGS sequence"/>
</dbReference>
<evidence type="ECO:0000259" key="4">
    <source>
        <dbReference type="PROSITE" id="PS50893"/>
    </source>
</evidence>
<evidence type="ECO:0000256" key="2">
    <source>
        <dbReference type="ARBA" id="ARBA00022741"/>
    </source>
</evidence>
<name>A0A2N0ZBY3_9BACI</name>
<dbReference type="Gene3D" id="3.40.50.300">
    <property type="entry name" value="P-loop containing nucleotide triphosphate hydrolases"/>
    <property type="match status" value="1"/>
</dbReference>
<keyword evidence="3 5" id="KW-0067">ATP-binding</keyword>
<dbReference type="InterPro" id="IPR017871">
    <property type="entry name" value="ABC_transporter-like_CS"/>
</dbReference>